<keyword evidence="2" id="KW-0723">Serine/threonine-protein kinase</keyword>
<dbReference type="CDD" id="cd00067">
    <property type="entry name" value="GAL4"/>
    <property type="match status" value="1"/>
</dbReference>
<feature type="compositionally biased region" description="Polar residues" evidence="11">
    <location>
        <begin position="148"/>
        <end position="157"/>
    </location>
</feature>
<evidence type="ECO:0000259" key="12">
    <source>
        <dbReference type="PROSITE" id="PS50011"/>
    </source>
</evidence>
<organism evidence="14 15">
    <name type="scientific">Lasallia pustulata</name>
    <dbReference type="NCBI Taxonomy" id="136370"/>
    <lineage>
        <taxon>Eukaryota</taxon>
        <taxon>Fungi</taxon>
        <taxon>Dikarya</taxon>
        <taxon>Ascomycota</taxon>
        <taxon>Pezizomycotina</taxon>
        <taxon>Lecanoromycetes</taxon>
        <taxon>OSLEUM clade</taxon>
        <taxon>Umbilicariomycetidae</taxon>
        <taxon>Umbilicariales</taxon>
        <taxon>Umbilicariaceae</taxon>
        <taxon>Lasallia</taxon>
    </lineage>
</organism>
<dbReference type="Gene3D" id="1.10.510.10">
    <property type="entry name" value="Transferase(Phosphotransferase) domain 1"/>
    <property type="match status" value="1"/>
</dbReference>
<evidence type="ECO:0000256" key="2">
    <source>
        <dbReference type="ARBA" id="ARBA00022527"/>
    </source>
</evidence>
<dbReference type="Proteomes" id="UP000192927">
    <property type="component" value="Unassembled WGS sequence"/>
</dbReference>
<dbReference type="SMART" id="SM00220">
    <property type="entry name" value="S_TKc"/>
    <property type="match status" value="1"/>
</dbReference>
<feature type="compositionally biased region" description="Low complexity" evidence="11">
    <location>
        <begin position="1582"/>
        <end position="1600"/>
    </location>
</feature>
<proteinExistence type="predicted"/>
<evidence type="ECO:0000256" key="5">
    <source>
        <dbReference type="ARBA" id="ARBA00022737"/>
    </source>
</evidence>
<evidence type="ECO:0000256" key="11">
    <source>
        <dbReference type="SAM" id="MobiDB-lite"/>
    </source>
</evidence>
<feature type="compositionally biased region" description="Polar residues" evidence="11">
    <location>
        <begin position="1"/>
        <end position="12"/>
    </location>
</feature>
<dbReference type="GO" id="GO:0005770">
    <property type="term" value="C:late endosome"/>
    <property type="evidence" value="ECO:0007669"/>
    <property type="project" value="TreeGrafter"/>
</dbReference>
<dbReference type="Pfam" id="PF11951">
    <property type="entry name" value="Fungal_trans_2"/>
    <property type="match status" value="1"/>
</dbReference>
<dbReference type="SMART" id="SM00066">
    <property type="entry name" value="GAL4"/>
    <property type="match status" value="1"/>
</dbReference>
<dbReference type="SUPFAM" id="SSF48371">
    <property type="entry name" value="ARM repeat"/>
    <property type="match status" value="1"/>
</dbReference>
<dbReference type="InterPro" id="IPR021858">
    <property type="entry name" value="Fun_TF"/>
</dbReference>
<evidence type="ECO:0000256" key="8">
    <source>
        <dbReference type="ARBA" id="ARBA00022840"/>
    </source>
</evidence>
<dbReference type="PROSITE" id="PS50294">
    <property type="entry name" value="WD_REPEATS_REGION"/>
    <property type="match status" value="1"/>
</dbReference>
<evidence type="ECO:0000256" key="10">
    <source>
        <dbReference type="PROSITE-ProRule" id="PRU00221"/>
    </source>
</evidence>
<keyword evidence="8" id="KW-0067">ATP-binding</keyword>
<dbReference type="Gene3D" id="1.25.10.10">
    <property type="entry name" value="Leucine-rich Repeat Variant"/>
    <property type="match status" value="1"/>
</dbReference>
<feature type="region of interest" description="Disordered" evidence="11">
    <location>
        <begin position="2130"/>
        <end position="2178"/>
    </location>
</feature>
<dbReference type="EC" id="2.7.11.1" evidence="1"/>
<dbReference type="InterPro" id="IPR008271">
    <property type="entry name" value="Ser/Thr_kinase_AS"/>
</dbReference>
<dbReference type="GO" id="GO:0071561">
    <property type="term" value="C:nucleus-vacuole junction"/>
    <property type="evidence" value="ECO:0007669"/>
    <property type="project" value="TreeGrafter"/>
</dbReference>
<evidence type="ECO:0000313" key="14">
    <source>
        <dbReference type="EMBL" id="SLM40287.1"/>
    </source>
</evidence>
<dbReference type="SUPFAM" id="SSF50978">
    <property type="entry name" value="WD40 repeat-like"/>
    <property type="match status" value="1"/>
</dbReference>
<dbReference type="InterPro" id="IPR000719">
    <property type="entry name" value="Prot_kinase_dom"/>
</dbReference>
<dbReference type="InterPro" id="IPR016024">
    <property type="entry name" value="ARM-type_fold"/>
</dbReference>
<keyword evidence="15" id="KW-1185">Reference proteome</keyword>
<keyword evidence="5" id="KW-0677">Repeat</keyword>
<evidence type="ECO:0000313" key="15">
    <source>
        <dbReference type="Proteomes" id="UP000192927"/>
    </source>
</evidence>
<dbReference type="GO" id="GO:0034272">
    <property type="term" value="C:phosphatidylinositol 3-kinase complex, class III, type II"/>
    <property type="evidence" value="ECO:0007669"/>
    <property type="project" value="TreeGrafter"/>
</dbReference>
<dbReference type="GO" id="GO:0000981">
    <property type="term" value="F:DNA-binding transcription factor activity, RNA polymerase II-specific"/>
    <property type="evidence" value="ECO:0007669"/>
    <property type="project" value="InterPro"/>
</dbReference>
<evidence type="ECO:0000256" key="1">
    <source>
        <dbReference type="ARBA" id="ARBA00012513"/>
    </source>
</evidence>
<feature type="region of interest" description="Disordered" evidence="11">
    <location>
        <begin position="1682"/>
        <end position="1721"/>
    </location>
</feature>
<dbReference type="GO" id="GO:0006623">
    <property type="term" value="P:protein targeting to vacuole"/>
    <property type="evidence" value="ECO:0007669"/>
    <property type="project" value="TreeGrafter"/>
</dbReference>
<name>A0A1W5DAW9_9LECA</name>
<dbReference type="GO" id="GO:0008270">
    <property type="term" value="F:zinc ion binding"/>
    <property type="evidence" value="ECO:0007669"/>
    <property type="project" value="InterPro"/>
</dbReference>
<sequence length="2217" mass="248528">MAATDVNGTTNSADATAAAARPKRVRTGCLTCRERHLKCDEGLPQCQNCRKSSRICKRGVRLNFIDTQVQNPPTTLPPTHDWQVNFQDESREIASEYKGGLGRYAALEQEELAEVKEESNFDFSASMVGAPTMAHQTLPPIQAYPETTQAMSDSTSETQHRHSLSTSDTSYSNTTIPPAPQSSYSNPEQTLTPPHETRDYLDSPEEVLFMQVFVEEVGLWMDSMDPYKHFSRLLPFHSLSKPMLLNAFLACGARHLTLVNPAYHEDKALHYYDTATRGLLKSLQNPNRDTVICATTAVILNVYEIMSERALQRMNHIAGARALIKECGWNARSVGVGAACFWLNVGMELLSCLHFNWQVAWEPDDWGVDMDFTRETEGGREEIWTYRMVYIVAKIANFRASIPRFELGQPGAEHMRLQSRYHEWKRLKDWCDSWNENVPRTMHPMAYLHPYQTTSKSAFPEVWLIKRTTIVARLFYHTAMCLLSQMNPIMSVDSQEMHDMQLSHSHQICGIAAHVKDRGVASVAIRSLAIAAEALVSRREQEEVLQIFEKIKKETGWRVGFLNKELKDKWGWNDDAFQQPPPQQMPAALMHNPPMQSFQFQQQSSSLPPTPPSVLGMPRPGDHALIGEMGQGFSTATLSSGSAGIDVPELSALTYERSLGSARFIKTIRARHQHGLVVIKAVAKPSPALHLGQYVKAIRQERDALADVANVLSYQRVFETSTNGYLVRQYLYSSLYDRMSTRPFLEDIEKKWLAFQLLCALRDCHARNIYHGDIKTENVLVTSWNWLYLTDFSSCFKKTYLPEDNPADFSYYFDTSGRRTCYLAPERFLGPSEKDDGKGVNWAMDVFSTGCVIAELFLEAPIFSLSQLYKYRKSEYDPKIGYLSKIQDPEIRALVTHMIQLEPESRYSVEEYLNFWRRKAFPEYFYSFLHQYMGLITDPASGRAPVLPETTSFGDADDRIDRVFYDFDKISYFLDYEHENGPQAADASFEVAATGVIPVQIDIPNNRHQASPVGRRPEDDGTLIFLTLVVSSLRNTARATARVRACDLMLAFAERITDEAKLDRVLPYVATLLNDRADIVKIAAVRTMTQLLVLITVVSPVNAHVFTEYIRPRLQNLVQGPGSKAKPIVRATYASCLATLAHTSSTILDMVQALRADGSIPTIDPEAEDSVATNSAYQNLFDFARHDLVEHFELHTKALLEDRDIVVRRSFLGSVSSLCVFFGSSKANDVVLSHLNTYLNDKDWMLRCAFFQTIVGVATFVGGSSLEEFILPLMVQALTDPEEFVVEKVLSSFANMAELGLFQRSKTWEMVDVVGRFTMHPNIWIREAAVHYISTATRYLSAADIHCIISPLVRPYLKTSIMDFTETNILDALKKPLSRTVLDMAAIWATKVERGIFWKPMQQQKTFSFNSSEQTIPAISSKDLGTNAFSRVPKNEEDEQWITRLSNLGMGTEDYFKLLALREYIWRMARTKPREAISAPPSPLNDVLKLKEMDVTPQTIFFESNRKQGTVQRRHSHDGSQASSFKEKPHTIADALLDASATIDDSVAQRKKPYLHSRKERVNEQKSLLPLPPGSPRSRQDSPTLPVSLSSSPSTHLTLPDHSASPSDGEARRPSRLLSRMNTDDTIGAEGSAIRRNTLRTDHRSETGMGMRHKSSAINLLNRRDTSKTVAETGTTSAIAIGTVDGPFSRNGDPTPSSALPNRAEQREVPPAQTYGGHTYDGNDPNIMKLLDSLANEHYPADVVDFGPLVAPAKRRRVQRNTDVPEIEAPWRPEGNLVATFGEHTGPINRVQPSPDHVFFITASDDGTVKVWDTSRLERNLAHRSRQTHKHADGTQVKCITFVENTHTFISSATDGSVHVVKVDCISSGETTKYGRLRLLRQHQLSDGEYAVWSTHFKAETNSVLLLATNTSRIVALDLRTMTILYTLANPVHHGTPMCFCVDKKHNWLLLGTSHGVLDLWDLRFRIRLKAWGLAGGTPIHRLHIHPLKGRGRWVCVAGGTGQNDITVWDIVDTQCHEVYRAGSSHGNGKDSLKLYEAWKVDEEKPEGMLGRFATSLDPSGSGSVDRGVRALAVGIDAPDDGRESKYSFFLAGGSDRKIRFWDLARIEASTVVSGLDLEEGKPIYMASQPTPKLTVNTEKLPQSGPTAPNAGPNNKTQSNNTVKRGSGRPPRSTVISQQQQQLLKSHLDSILDVALLEYPCGMTVSVDRAGVIYVFQ</sequence>
<dbReference type="InterPro" id="IPR055231">
    <property type="entry name" value="2AA_helical"/>
</dbReference>
<dbReference type="GO" id="GO:0005524">
    <property type="term" value="F:ATP binding"/>
    <property type="evidence" value="ECO:0007669"/>
    <property type="project" value="UniProtKB-KW"/>
</dbReference>
<dbReference type="InterPro" id="IPR011989">
    <property type="entry name" value="ARM-like"/>
</dbReference>
<dbReference type="PANTHER" id="PTHR17583:SF0">
    <property type="entry name" value="PHOSPHOINOSITIDE 3-KINASE REGULATORY SUBUNIT 4"/>
    <property type="match status" value="1"/>
</dbReference>
<dbReference type="Pfam" id="PF00400">
    <property type="entry name" value="WD40"/>
    <property type="match status" value="1"/>
</dbReference>
<dbReference type="InterPro" id="IPR001680">
    <property type="entry name" value="WD40_rpt"/>
</dbReference>
<dbReference type="FunFam" id="2.130.10.10:FF:000652">
    <property type="entry name" value="Related to VPS15-ser/thr protein kinase"/>
    <property type="match status" value="1"/>
</dbReference>
<dbReference type="GO" id="GO:0045324">
    <property type="term" value="P:late endosome to vacuole transport"/>
    <property type="evidence" value="ECO:0007669"/>
    <property type="project" value="InterPro"/>
</dbReference>
<accession>A0A1W5DAW9</accession>
<dbReference type="InterPro" id="IPR015943">
    <property type="entry name" value="WD40/YVTN_repeat-like_dom_sf"/>
</dbReference>
<feature type="region of interest" description="Disordered" evidence="11">
    <location>
        <begin position="1549"/>
        <end position="1627"/>
    </location>
</feature>
<dbReference type="PROSITE" id="PS00463">
    <property type="entry name" value="ZN2_CY6_FUNGAL_1"/>
    <property type="match status" value="1"/>
</dbReference>
<feature type="repeat" description="WD" evidence="10">
    <location>
        <begin position="1781"/>
        <end position="1822"/>
    </location>
</feature>
<feature type="compositionally biased region" description="Basic residues" evidence="11">
    <location>
        <begin position="1549"/>
        <end position="1559"/>
    </location>
</feature>
<dbReference type="PANTHER" id="PTHR17583">
    <property type="entry name" value="PHOSPHOINOSITIDE 3-KINASE REGULATORY SUBUNIT 4"/>
    <property type="match status" value="1"/>
</dbReference>
<dbReference type="InterPro" id="IPR045162">
    <property type="entry name" value="Vps15-like"/>
</dbReference>
<dbReference type="PROSITE" id="PS50048">
    <property type="entry name" value="ZN2_CY6_FUNGAL_2"/>
    <property type="match status" value="1"/>
</dbReference>
<dbReference type="FunFam" id="1.10.510.10:FF:000497">
    <property type="entry name" value="Phosphoinositide 3-kinase regulatory subunit"/>
    <property type="match status" value="1"/>
</dbReference>
<dbReference type="PROSITE" id="PS00108">
    <property type="entry name" value="PROTEIN_KINASE_ST"/>
    <property type="match status" value="1"/>
</dbReference>
<feature type="region of interest" description="Disordered" evidence="11">
    <location>
        <begin position="1"/>
        <end position="20"/>
    </location>
</feature>
<keyword evidence="7 14" id="KW-0418">Kinase</keyword>
<keyword evidence="4" id="KW-0808">Transferase</keyword>
<reference evidence="15" key="1">
    <citation type="submission" date="2017-03" db="EMBL/GenBank/DDBJ databases">
        <authorList>
            <person name="Sharma R."/>
            <person name="Thines M."/>
        </authorList>
    </citation>
    <scope>NUCLEOTIDE SEQUENCE [LARGE SCALE GENOMIC DNA]</scope>
</reference>
<dbReference type="Pfam" id="PF00172">
    <property type="entry name" value="Zn_clus"/>
    <property type="match status" value="1"/>
</dbReference>
<evidence type="ECO:0000256" key="4">
    <source>
        <dbReference type="ARBA" id="ARBA00022679"/>
    </source>
</evidence>
<dbReference type="FunFam" id="1.25.10.10:FF:000342">
    <property type="entry name" value="Serine/threonine-protein kinase VPS15"/>
    <property type="match status" value="1"/>
</dbReference>
<dbReference type="GO" id="GO:0034271">
    <property type="term" value="C:phosphatidylinositol 3-kinase complex, class III, type I"/>
    <property type="evidence" value="ECO:0007669"/>
    <property type="project" value="TreeGrafter"/>
</dbReference>
<keyword evidence="6" id="KW-0547">Nucleotide-binding</keyword>
<feature type="compositionally biased region" description="Polar residues" evidence="11">
    <location>
        <begin position="2130"/>
        <end position="2164"/>
    </location>
</feature>
<keyword evidence="3 10" id="KW-0853">WD repeat</keyword>
<protein>
    <recommendedName>
        <fullName evidence="1">non-specific serine/threonine protein kinase</fullName>
        <ecNumber evidence="1">2.7.11.1</ecNumber>
    </recommendedName>
</protein>
<evidence type="ECO:0000256" key="9">
    <source>
        <dbReference type="ARBA" id="ARBA00023242"/>
    </source>
</evidence>
<dbReference type="SMART" id="SM00320">
    <property type="entry name" value="WD40"/>
    <property type="match status" value="5"/>
</dbReference>
<dbReference type="InterPro" id="IPR036864">
    <property type="entry name" value="Zn2-C6_fun-type_DNA-bd_sf"/>
</dbReference>
<dbReference type="InterPro" id="IPR011009">
    <property type="entry name" value="Kinase-like_dom_sf"/>
</dbReference>
<dbReference type="EMBL" id="FWEW01003658">
    <property type="protein sequence ID" value="SLM40287.1"/>
    <property type="molecule type" value="Genomic_DNA"/>
</dbReference>
<dbReference type="SUPFAM" id="SSF56112">
    <property type="entry name" value="Protein kinase-like (PK-like)"/>
    <property type="match status" value="1"/>
</dbReference>
<evidence type="ECO:0000259" key="13">
    <source>
        <dbReference type="PROSITE" id="PS50048"/>
    </source>
</evidence>
<dbReference type="Gene3D" id="4.10.240.10">
    <property type="entry name" value="Zn(2)-C6 fungal-type DNA-binding domain"/>
    <property type="match status" value="1"/>
</dbReference>
<dbReference type="InterPro" id="IPR036322">
    <property type="entry name" value="WD40_repeat_dom_sf"/>
</dbReference>
<dbReference type="PROSITE" id="PS50082">
    <property type="entry name" value="WD_REPEATS_2"/>
    <property type="match status" value="1"/>
</dbReference>
<evidence type="ECO:0000256" key="3">
    <source>
        <dbReference type="ARBA" id="ARBA00022574"/>
    </source>
</evidence>
<dbReference type="GO" id="GO:0016236">
    <property type="term" value="P:macroautophagy"/>
    <property type="evidence" value="ECO:0007669"/>
    <property type="project" value="InterPro"/>
</dbReference>
<dbReference type="Pfam" id="PF00069">
    <property type="entry name" value="Pkinase"/>
    <property type="match status" value="1"/>
</dbReference>
<dbReference type="Gene3D" id="2.130.10.10">
    <property type="entry name" value="YVTN repeat-like/Quinoprotein amine dehydrogenase"/>
    <property type="match status" value="2"/>
</dbReference>
<feature type="domain" description="Zn(2)-C6 fungal-type" evidence="13">
    <location>
        <begin position="28"/>
        <end position="58"/>
    </location>
</feature>
<dbReference type="PROSITE" id="PS50011">
    <property type="entry name" value="PROTEIN_KINASE_DOM"/>
    <property type="match status" value="1"/>
</dbReference>
<feature type="region of interest" description="Disordered" evidence="11">
    <location>
        <begin position="148"/>
        <end position="196"/>
    </location>
</feature>
<evidence type="ECO:0000256" key="7">
    <source>
        <dbReference type="ARBA" id="ARBA00022777"/>
    </source>
</evidence>
<dbReference type="Pfam" id="PF22956">
    <property type="entry name" value="VPS15-like_hel"/>
    <property type="match status" value="1"/>
</dbReference>
<feature type="region of interest" description="Disordered" evidence="11">
    <location>
        <begin position="1504"/>
        <end position="1528"/>
    </location>
</feature>
<dbReference type="CDD" id="cd13980">
    <property type="entry name" value="STKc_Vps15"/>
    <property type="match status" value="1"/>
</dbReference>
<evidence type="ECO:0000256" key="6">
    <source>
        <dbReference type="ARBA" id="ARBA00022741"/>
    </source>
</evidence>
<dbReference type="GO" id="GO:0004674">
    <property type="term" value="F:protein serine/threonine kinase activity"/>
    <property type="evidence" value="ECO:0007669"/>
    <property type="project" value="UniProtKB-KW"/>
</dbReference>
<feature type="domain" description="Protein kinase" evidence="12">
    <location>
        <begin position="653"/>
        <end position="933"/>
    </location>
</feature>
<dbReference type="SUPFAM" id="SSF57701">
    <property type="entry name" value="Zn2/Cys6 DNA-binding domain"/>
    <property type="match status" value="1"/>
</dbReference>
<keyword evidence="9" id="KW-0539">Nucleus</keyword>
<dbReference type="InterPro" id="IPR001138">
    <property type="entry name" value="Zn2Cys6_DnaBD"/>
</dbReference>
<feature type="compositionally biased region" description="Polar residues" evidence="11">
    <location>
        <begin position="164"/>
        <end position="192"/>
    </location>
</feature>